<gene>
    <name evidence="2" type="ORF">COCHEDRAFT_1103085</name>
</gene>
<feature type="region of interest" description="Disordered" evidence="1">
    <location>
        <begin position="124"/>
        <end position="423"/>
    </location>
</feature>
<feature type="compositionally biased region" description="Pro residues" evidence="1">
    <location>
        <begin position="343"/>
        <end position="352"/>
    </location>
</feature>
<feature type="compositionally biased region" description="Basic and acidic residues" evidence="1">
    <location>
        <begin position="399"/>
        <end position="418"/>
    </location>
</feature>
<feature type="compositionally biased region" description="Pro residues" evidence="1">
    <location>
        <begin position="381"/>
        <end position="391"/>
    </location>
</feature>
<feature type="compositionally biased region" description="Polar residues" evidence="1">
    <location>
        <begin position="324"/>
        <end position="336"/>
    </location>
</feature>
<evidence type="ECO:0000256" key="1">
    <source>
        <dbReference type="SAM" id="MobiDB-lite"/>
    </source>
</evidence>
<evidence type="ECO:0000313" key="3">
    <source>
        <dbReference type="Proteomes" id="UP000016936"/>
    </source>
</evidence>
<accession>M2UT03</accession>
<feature type="region of interest" description="Disordered" evidence="1">
    <location>
        <begin position="1"/>
        <end position="110"/>
    </location>
</feature>
<dbReference type="OrthoDB" id="3793969at2759"/>
<dbReference type="eggNOG" id="ENOG502T5F6">
    <property type="taxonomic scope" value="Eukaryota"/>
</dbReference>
<feature type="region of interest" description="Disordered" evidence="1">
    <location>
        <begin position="466"/>
        <end position="533"/>
    </location>
</feature>
<organism evidence="2 3">
    <name type="scientific">Cochliobolus heterostrophus (strain C5 / ATCC 48332 / race O)</name>
    <name type="common">Southern corn leaf blight fungus</name>
    <name type="synonym">Bipolaris maydis</name>
    <dbReference type="NCBI Taxonomy" id="701091"/>
    <lineage>
        <taxon>Eukaryota</taxon>
        <taxon>Fungi</taxon>
        <taxon>Dikarya</taxon>
        <taxon>Ascomycota</taxon>
        <taxon>Pezizomycotina</taxon>
        <taxon>Dothideomycetes</taxon>
        <taxon>Pleosporomycetidae</taxon>
        <taxon>Pleosporales</taxon>
        <taxon>Pleosporineae</taxon>
        <taxon>Pleosporaceae</taxon>
        <taxon>Bipolaris</taxon>
    </lineage>
</organism>
<feature type="compositionally biased region" description="Basic residues" evidence="1">
    <location>
        <begin position="64"/>
        <end position="75"/>
    </location>
</feature>
<dbReference type="Proteomes" id="UP000016936">
    <property type="component" value="Unassembled WGS sequence"/>
</dbReference>
<dbReference type="AlphaFoldDB" id="M2UT03"/>
<feature type="compositionally biased region" description="Basic and acidic residues" evidence="1">
    <location>
        <begin position="194"/>
        <end position="203"/>
    </location>
</feature>
<feature type="compositionally biased region" description="Pro residues" evidence="1">
    <location>
        <begin position="49"/>
        <end position="60"/>
    </location>
</feature>
<dbReference type="OMA" id="GRHQRYN"/>
<dbReference type="EMBL" id="KB445577">
    <property type="protein sequence ID" value="EMD91007.1"/>
    <property type="molecule type" value="Genomic_DNA"/>
</dbReference>
<feature type="compositionally biased region" description="Pro residues" evidence="1">
    <location>
        <begin position="77"/>
        <end position="90"/>
    </location>
</feature>
<evidence type="ECO:0000313" key="2">
    <source>
        <dbReference type="EMBL" id="EMD91007.1"/>
    </source>
</evidence>
<feature type="compositionally biased region" description="Basic and acidic residues" evidence="1">
    <location>
        <begin position="500"/>
        <end position="510"/>
    </location>
</feature>
<feature type="compositionally biased region" description="Basic and acidic residues" evidence="1">
    <location>
        <begin position="476"/>
        <end position="488"/>
    </location>
</feature>
<protein>
    <submittedName>
        <fullName evidence="2">Uncharacterized protein</fullName>
    </submittedName>
</protein>
<proteinExistence type="predicted"/>
<feature type="compositionally biased region" description="Polar residues" evidence="1">
    <location>
        <begin position="180"/>
        <end position="191"/>
    </location>
</feature>
<reference evidence="3" key="2">
    <citation type="journal article" date="2013" name="PLoS Genet.">
        <title>Comparative genome structure, secondary metabolite, and effector coding capacity across Cochliobolus pathogens.</title>
        <authorList>
            <person name="Condon B.J."/>
            <person name="Leng Y."/>
            <person name="Wu D."/>
            <person name="Bushley K.E."/>
            <person name="Ohm R.A."/>
            <person name="Otillar R."/>
            <person name="Martin J."/>
            <person name="Schackwitz W."/>
            <person name="Grimwood J."/>
            <person name="MohdZainudin N."/>
            <person name="Xue C."/>
            <person name="Wang R."/>
            <person name="Manning V.A."/>
            <person name="Dhillon B."/>
            <person name="Tu Z.J."/>
            <person name="Steffenson B.J."/>
            <person name="Salamov A."/>
            <person name="Sun H."/>
            <person name="Lowry S."/>
            <person name="LaButti K."/>
            <person name="Han J."/>
            <person name="Copeland A."/>
            <person name="Lindquist E."/>
            <person name="Barry K."/>
            <person name="Schmutz J."/>
            <person name="Baker S.E."/>
            <person name="Ciuffetti L.M."/>
            <person name="Grigoriev I.V."/>
            <person name="Zhong S."/>
            <person name="Turgeon B.G."/>
        </authorList>
    </citation>
    <scope>NUCLEOTIDE SEQUENCE [LARGE SCALE GENOMIC DNA]</scope>
    <source>
        <strain evidence="3">C5 / ATCC 48332 / race O</strain>
    </source>
</reference>
<keyword evidence="3" id="KW-1185">Reference proteome</keyword>
<reference evidence="2 3" key="1">
    <citation type="journal article" date="2012" name="PLoS Pathog.">
        <title>Diverse lifestyles and strategies of plant pathogenesis encoded in the genomes of eighteen Dothideomycetes fungi.</title>
        <authorList>
            <person name="Ohm R.A."/>
            <person name="Feau N."/>
            <person name="Henrissat B."/>
            <person name="Schoch C.L."/>
            <person name="Horwitz B.A."/>
            <person name="Barry K.W."/>
            <person name="Condon B.J."/>
            <person name="Copeland A.C."/>
            <person name="Dhillon B."/>
            <person name="Glaser F."/>
            <person name="Hesse C.N."/>
            <person name="Kosti I."/>
            <person name="LaButti K."/>
            <person name="Lindquist E.A."/>
            <person name="Lucas S."/>
            <person name="Salamov A.A."/>
            <person name="Bradshaw R.E."/>
            <person name="Ciuffetti L."/>
            <person name="Hamelin R.C."/>
            <person name="Kema G.H.J."/>
            <person name="Lawrence C."/>
            <person name="Scott J.A."/>
            <person name="Spatafora J.W."/>
            <person name="Turgeon B.G."/>
            <person name="de Wit P.J.G.M."/>
            <person name="Zhong S."/>
            <person name="Goodwin S.B."/>
            <person name="Grigoriev I.V."/>
        </authorList>
    </citation>
    <scope>NUCLEOTIDE SEQUENCE [LARGE SCALE GENOMIC DNA]</scope>
    <source>
        <strain evidence="3">C5 / ATCC 48332 / race O</strain>
    </source>
</reference>
<dbReference type="HOGENOM" id="CLU_607117_0_0_1"/>
<sequence>MMGSDWHPRRHPHPHPHPDANNYAHRSLPSFAELTSSSTDSLLHRPRDAVPPPPSLPPPQQHHQQQHHHQHHQHHQPQPPLSHPLPPTPVDRPASRSTPPNGLPSADFANQPLAADRAAFTPINHASPHVSPTNTRAPPAAPQYQRYSQSLPHTTAAPYSPPLSTRPPQPLHDTAPSQPPTVNTRQDSAVAQHSYDHPKDTERSFPSSTFSFSYVHPPLDSRRQSASRPVSHPIGPSAPHSPPGESRLNQSQPPPETGAAGQRTVHPPPQPAPTQFAPEPTRSPQQGRGPAATPNSDSGFRNPLPSPTLDQTNGSGRHQRYNVRFNTVYTSENMPPSQKPRNDPPPTAPPTAEPTEDHKSPSEQTVTPSVEPVTPSAILPPQSPEEQPPPQQQNAPQLERCKGCQEPWRRPLPGEDQYRLSSPAQNMSDQLALTQDFIKRLENHAKFADEAYATWQRKHRWCVVQPTSPPATDAPAETRSKSEEEHSPTEAPASLVSTKRKSEVPHEASKYRKVNNFESQSNVTPPVRPTAPA</sequence>
<feature type="compositionally biased region" description="Pro residues" evidence="1">
    <location>
        <begin position="159"/>
        <end position="170"/>
    </location>
</feature>
<name>M2UT03_COCH5</name>